<comment type="subcellular location">
    <subcellularLocation>
        <location evidence="1">Nucleus</location>
    </subcellularLocation>
</comment>
<evidence type="ECO:0000256" key="3">
    <source>
        <dbReference type="ARBA" id="ARBA00023015"/>
    </source>
</evidence>
<dbReference type="Pfam" id="PF00249">
    <property type="entry name" value="Myb_DNA-binding"/>
    <property type="match status" value="1"/>
</dbReference>
<dbReference type="GO" id="GO:0003714">
    <property type="term" value="F:transcription corepressor activity"/>
    <property type="evidence" value="ECO:0007669"/>
    <property type="project" value="TreeGrafter"/>
</dbReference>
<evidence type="ECO:0000259" key="7">
    <source>
        <dbReference type="PROSITE" id="PS51156"/>
    </source>
</evidence>
<protein>
    <recommendedName>
        <fullName evidence="11">Mesoderm induction early response 1, family member 2</fullName>
    </recommendedName>
</protein>
<reference evidence="9" key="1">
    <citation type="thesis" date="2020" institute="ProQuest LLC" country="789 East Eisenhower Parkway, Ann Arbor, MI, USA">
        <title>Comparative Genomics and Chromosome Evolution.</title>
        <authorList>
            <person name="Mudd A.B."/>
        </authorList>
    </citation>
    <scope>NUCLEOTIDE SEQUENCE</scope>
    <source>
        <strain evidence="9">HN-11 Male</strain>
        <tissue evidence="9">Kidney and liver</tissue>
    </source>
</reference>
<feature type="region of interest" description="Disordered" evidence="6">
    <location>
        <begin position="21"/>
        <end position="41"/>
    </location>
</feature>
<evidence type="ECO:0000256" key="4">
    <source>
        <dbReference type="ARBA" id="ARBA00023163"/>
    </source>
</evidence>
<keyword evidence="3" id="KW-0805">Transcription regulation</keyword>
<dbReference type="EMBL" id="WNTK01000003">
    <property type="protein sequence ID" value="KAG9486344.1"/>
    <property type="molecule type" value="Genomic_DNA"/>
</dbReference>
<dbReference type="GO" id="GO:0032991">
    <property type="term" value="C:protein-containing complex"/>
    <property type="evidence" value="ECO:0007669"/>
    <property type="project" value="UniProtKB-ARBA"/>
</dbReference>
<keyword evidence="2" id="KW-0678">Repressor</keyword>
<accession>A0A8J6FGT4</accession>
<keyword evidence="4" id="KW-0804">Transcription</keyword>
<name>A0A8J6FGT4_ELECQ</name>
<comment type="caution">
    <text evidence="9">The sequence shown here is derived from an EMBL/GenBank/DDBJ whole genome shotgun (WGS) entry which is preliminary data.</text>
</comment>
<dbReference type="GO" id="GO:0042826">
    <property type="term" value="F:histone deacetylase binding"/>
    <property type="evidence" value="ECO:0007669"/>
    <property type="project" value="TreeGrafter"/>
</dbReference>
<dbReference type="AlphaFoldDB" id="A0A8J6FGT4"/>
<dbReference type="PROSITE" id="PS51156">
    <property type="entry name" value="ELM2"/>
    <property type="match status" value="1"/>
</dbReference>
<evidence type="ECO:0000313" key="9">
    <source>
        <dbReference type="EMBL" id="KAG9486344.1"/>
    </source>
</evidence>
<gene>
    <name evidence="9" type="ORF">GDO78_006634</name>
</gene>
<keyword evidence="10" id="KW-1185">Reference proteome</keyword>
<evidence type="ECO:0000256" key="5">
    <source>
        <dbReference type="ARBA" id="ARBA00023242"/>
    </source>
</evidence>
<organism evidence="9 10">
    <name type="scientific">Eleutherodactylus coqui</name>
    <name type="common">Puerto Rican coqui</name>
    <dbReference type="NCBI Taxonomy" id="57060"/>
    <lineage>
        <taxon>Eukaryota</taxon>
        <taxon>Metazoa</taxon>
        <taxon>Chordata</taxon>
        <taxon>Craniata</taxon>
        <taxon>Vertebrata</taxon>
        <taxon>Euteleostomi</taxon>
        <taxon>Amphibia</taxon>
        <taxon>Batrachia</taxon>
        <taxon>Anura</taxon>
        <taxon>Neobatrachia</taxon>
        <taxon>Hyloidea</taxon>
        <taxon>Eleutherodactylidae</taxon>
        <taxon>Eleutherodactylinae</taxon>
        <taxon>Eleutherodactylus</taxon>
        <taxon>Eleutherodactylus</taxon>
    </lineage>
</organism>
<evidence type="ECO:0000256" key="1">
    <source>
        <dbReference type="ARBA" id="ARBA00004123"/>
    </source>
</evidence>
<dbReference type="PANTHER" id="PTHR10865:SF27">
    <property type="entry name" value="MESODERM INDUCTION EARLY RESPONSE PROTEIN 2"/>
    <property type="match status" value="1"/>
</dbReference>
<keyword evidence="5" id="KW-0539">Nucleus</keyword>
<dbReference type="PROSITE" id="PS51293">
    <property type="entry name" value="SANT"/>
    <property type="match status" value="1"/>
</dbReference>
<evidence type="ECO:0000259" key="8">
    <source>
        <dbReference type="PROSITE" id="PS51293"/>
    </source>
</evidence>
<dbReference type="InterPro" id="IPR040138">
    <property type="entry name" value="MIER/MTA"/>
</dbReference>
<dbReference type="SMART" id="SM00717">
    <property type="entry name" value="SANT"/>
    <property type="match status" value="1"/>
</dbReference>
<proteinExistence type="predicted"/>
<evidence type="ECO:0000313" key="10">
    <source>
        <dbReference type="Proteomes" id="UP000770717"/>
    </source>
</evidence>
<feature type="domain" description="SANT" evidence="8">
    <location>
        <begin position="156"/>
        <end position="208"/>
    </location>
</feature>
<dbReference type="Proteomes" id="UP000770717">
    <property type="component" value="Unassembled WGS sequence"/>
</dbReference>
<dbReference type="PANTHER" id="PTHR10865">
    <property type="entry name" value="METASTASIS-ASSOCIATED PROTEIN AND MESODERM INDUCTION EARLY RESPONSE PROTEIN"/>
    <property type="match status" value="1"/>
</dbReference>
<dbReference type="GO" id="GO:0000122">
    <property type="term" value="P:negative regulation of transcription by RNA polymerase II"/>
    <property type="evidence" value="ECO:0007669"/>
    <property type="project" value="TreeGrafter"/>
</dbReference>
<dbReference type="Gene3D" id="1.10.10.60">
    <property type="entry name" value="Homeodomain-like"/>
    <property type="match status" value="1"/>
</dbReference>
<sequence length="348" mass="39669">MGRVICRLIPVFLIQEHTATQPAQMSPSLTSGGSTDLSPRFADSPDDWTVESEMRAEEAMFGSEPQLPYLRYTPTGGRDSQEKDQLLWIPNVLPEKEVENYLSQAAEYQHRAGARYCQDEGTIWDNEQALYELVKCRFNTDEALRRLSFNVKVVQGYLCAWSEDECRSFEQGFRVYGKNFHLIQANKVRTRSVGECVQYYYTWKKSDRYEHFTQSRLGRRKPMMNTASVEYECDLPNLECPFGLRASAFRKDGIAGSKQSSSLNTVCSCDKDQFTCRLHSHPSPNQEDRPEPPAISSGKSHDLCPPEMPVLPDVRKQDHPLETFNMADLSLPGFMSRPSIFCTNSLSP</sequence>
<evidence type="ECO:0008006" key="11">
    <source>
        <dbReference type="Google" id="ProtNLM"/>
    </source>
</evidence>
<feature type="region of interest" description="Disordered" evidence="6">
    <location>
        <begin position="278"/>
        <end position="309"/>
    </location>
</feature>
<dbReference type="InterPro" id="IPR000949">
    <property type="entry name" value="ELM2_dom"/>
</dbReference>
<feature type="domain" description="ELM2" evidence="7">
    <location>
        <begin position="57"/>
        <end position="151"/>
    </location>
</feature>
<dbReference type="FunFam" id="1.10.10.60:FF:000025">
    <property type="entry name" value="Mesoderm induction early response 1, transcriptional regulator"/>
    <property type="match status" value="1"/>
</dbReference>
<dbReference type="CDD" id="cd11661">
    <property type="entry name" value="SANT_MTA3_like"/>
    <property type="match status" value="1"/>
</dbReference>
<evidence type="ECO:0000256" key="6">
    <source>
        <dbReference type="SAM" id="MobiDB-lite"/>
    </source>
</evidence>
<dbReference type="GO" id="GO:0005654">
    <property type="term" value="C:nucleoplasm"/>
    <property type="evidence" value="ECO:0007669"/>
    <property type="project" value="TreeGrafter"/>
</dbReference>
<dbReference type="InterPro" id="IPR017884">
    <property type="entry name" value="SANT_dom"/>
</dbReference>
<dbReference type="InterPro" id="IPR001005">
    <property type="entry name" value="SANT/Myb"/>
</dbReference>
<dbReference type="InterPro" id="IPR009057">
    <property type="entry name" value="Homeodomain-like_sf"/>
</dbReference>
<dbReference type="SUPFAM" id="SSF46689">
    <property type="entry name" value="Homeodomain-like"/>
    <property type="match status" value="1"/>
</dbReference>
<feature type="compositionally biased region" description="Polar residues" evidence="6">
    <location>
        <begin position="21"/>
        <end position="37"/>
    </location>
</feature>
<dbReference type="OrthoDB" id="5916873at2759"/>
<evidence type="ECO:0000256" key="2">
    <source>
        <dbReference type="ARBA" id="ARBA00022491"/>
    </source>
</evidence>